<feature type="non-terminal residue" evidence="1">
    <location>
        <position position="1"/>
    </location>
</feature>
<evidence type="ECO:0000313" key="2">
    <source>
        <dbReference type="Proteomes" id="UP000324897"/>
    </source>
</evidence>
<name>A0A5J9U9X7_9POAL</name>
<protein>
    <submittedName>
        <fullName evidence="1">Uncharacterized protein</fullName>
    </submittedName>
</protein>
<dbReference type="Gramene" id="TVU19980">
    <property type="protein sequence ID" value="TVU19980"/>
    <property type="gene ID" value="EJB05_36165"/>
</dbReference>
<organism evidence="1 2">
    <name type="scientific">Eragrostis curvula</name>
    <name type="common">weeping love grass</name>
    <dbReference type="NCBI Taxonomy" id="38414"/>
    <lineage>
        <taxon>Eukaryota</taxon>
        <taxon>Viridiplantae</taxon>
        <taxon>Streptophyta</taxon>
        <taxon>Embryophyta</taxon>
        <taxon>Tracheophyta</taxon>
        <taxon>Spermatophyta</taxon>
        <taxon>Magnoliopsida</taxon>
        <taxon>Liliopsida</taxon>
        <taxon>Poales</taxon>
        <taxon>Poaceae</taxon>
        <taxon>PACMAD clade</taxon>
        <taxon>Chloridoideae</taxon>
        <taxon>Eragrostideae</taxon>
        <taxon>Eragrostidinae</taxon>
        <taxon>Eragrostis</taxon>
    </lineage>
</organism>
<accession>A0A5J9U9X7</accession>
<dbReference type="Proteomes" id="UP000324897">
    <property type="component" value="Chromosome 7"/>
</dbReference>
<dbReference type="EMBL" id="RWGY01000029">
    <property type="protein sequence ID" value="TVU19980.1"/>
    <property type="molecule type" value="Genomic_DNA"/>
</dbReference>
<evidence type="ECO:0000313" key="1">
    <source>
        <dbReference type="EMBL" id="TVU19980.1"/>
    </source>
</evidence>
<reference evidence="1 2" key="1">
    <citation type="journal article" date="2019" name="Sci. Rep.">
        <title>A high-quality genome of Eragrostis curvula grass provides insights into Poaceae evolution and supports new strategies to enhance forage quality.</title>
        <authorList>
            <person name="Carballo J."/>
            <person name="Santos B.A.C.M."/>
            <person name="Zappacosta D."/>
            <person name="Garbus I."/>
            <person name="Selva J.P."/>
            <person name="Gallo C.A."/>
            <person name="Diaz A."/>
            <person name="Albertini E."/>
            <person name="Caccamo M."/>
            <person name="Echenique V."/>
        </authorList>
    </citation>
    <scope>NUCLEOTIDE SEQUENCE [LARGE SCALE GENOMIC DNA]</scope>
    <source>
        <strain evidence="2">cv. Victoria</strain>
        <tissue evidence="1">Leaf</tissue>
    </source>
</reference>
<comment type="caution">
    <text evidence="1">The sequence shown here is derived from an EMBL/GenBank/DDBJ whole genome shotgun (WGS) entry which is preliminary data.</text>
</comment>
<gene>
    <name evidence="1" type="ORF">EJB05_36165</name>
</gene>
<dbReference type="AlphaFoldDB" id="A0A5J9U9X7"/>
<proteinExistence type="predicted"/>
<keyword evidence="2" id="KW-1185">Reference proteome</keyword>
<sequence>MAAYLLPRATLAQNYPLVHPHGVKSHTQRLIVRCGAGAADDGWGALMDELKSALQSDPSAPVPADGGAAAVPDGLVTALPLDPSSVPAVGDTTNATAAAAAETAASSSAVDVVSGGDAASGAIPDGLLSTLHLDASNPAVRAAGGALSRLDALTSGLSDAQRWALAGFLALTWAYLTARPGVLIGAVDAYMQNPQLGQPKDLKCVCVLREAVVKSVNSERQLT</sequence>